<sequence length="246" mass="26492">MKKLQNKTAIITGSSRGLGKKTAIELAKNGANVIINYHSNKAEAEATVTEIVSNGGQGLAIQADVSQSAAVELLFEKAISHFGKVDILINNAGIIKNKLLKDFTEEDFDSQFSVNVKSVFLTMKTAAEKLETNGRIINISSSTVRLMMPTYSIYSATKSAVDQMTKVFAKEMGSKNITVNSVLAGPMNTELFLEGKSEELISKIASFSAFNRIGEVEDVIPVILFLCSDESQWVTGQNIGVNGGMA</sequence>
<dbReference type="InterPro" id="IPR036291">
    <property type="entry name" value="NAD(P)-bd_dom_sf"/>
</dbReference>
<evidence type="ECO:0000256" key="1">
    <source>
        <dbReference type="ARBA" id="ARBA00006484"/>
    </source>
</evidence>
<reference evidence="4" key="1">
    <citation type="submission" date="2020-12" db="EMBL/GenBank/DDBJ databases">
        <title>Bacterial novel species Flavobacterium sp. SE-1-e isolated from soil.</title>
        <authorList>
            <person name="Jung H.-Y."/>
        </authorList>
    </citation>
    <scope>NUCLEOTIDE SEQUENCE</scope>
    <source>
        <strain evidence="4">SE-1-e</strain>
    </source>
</reference>
<dbReference type="RefSeq" id="WP_200105250.1">
    <property type="nucleotide sequence ID" value="NZ_JAEHFV010000002.1"/>
</dbReference>
<name>A0A934PM17_9FLAO</name>
<dbReference type="CDD" id="cd05362">
    <property type="entry name" value="THN_reductase-like_SDR_c"/>
    <property type="match status" value="1"/>
</dbReference>
<dbReference type="Gene3D" id="3.40.50.720">
    <property type="entry name" value="NAD(P)-binding Rossmann-like Domain"/>
    <property type="match status" value="1"/>
</dbReference>
<evidence type="ECO:0000313" key="4">
    <source>
        <dbReference type="EMBL" id="MBK0369319.1"/>
    </source>
</evidence>
<dbReference type="PANTHER" id="PTHR48107">
    <property type="entry name" value="NADPH-DEPENDENT ALDEHYDE REDUCTASE-LIKE PROTEIN, CHLOROPLASTIC-RELATED"/>
    <property type="match status" value="1"/>
</dbReference>
<evidence type="ECO:0000256" key="3">
    <source>
        <dbReference type="ARBA" id="ARBA00023002"/>
    </source>
</evidence>
<keyword evidence="2" id="KW-0521">NADP</keyword>
<evidence type="ECO:0000313" key="5">
    <source>
        <dbReference type="Proteomes" id="UP000609172"/>
    </source>
</evidence>
<organism evidence="4 5">
    <name type="scientific">Flavobacterium agrisoli</name>
    <dbReference type="NCBI Taxonomy" id="2793066"/>
    <lineage>
        <taxon>Bacteria</taxon>
        <taxon>Pseudomonadati</taxon>
        <taxon>Bacteroidota</taxon>
        <taxon>Flavobacteriia</taxon>
        <taxon>Flavobacteriales</taxon>
        <taxon>Flavobacteriaceae</taxon>
        <taxon>Flavobacterium</taxon>
    </lineage>
</organism>
<proteinExistence type="inferred from homology"/>
<dbReference type="PRINTS" id="PR00080">
    <property type="entry name" value="SDRFAMILY"/>
</dbReference>
<dbReference type="FunFam" id="3.40.50.720:FF:000374">
    <property type="entry name" value="3-oxoacyl-(Acyl-carrier-protein) reductase"/>
    <property type="match status" value="1"/>
</dbReference>
<dbReference type="AlphaFoldDB" id="A0A934PM17"/>
<dbReference type="PANTHER" id="PTHR48107:SF7">
    <property type="entry name" value="RE15974P"/>
    <property type="match status" value="1"/>
</dbReference>
<dbReference type="GO" id="GO:0016614">
    <property type="term" value="F:oxidoreductase activity, acting on CH-OH group of donors"/>
    <property type="evidence" value="ECO:0007669"/>
    <property type="project" value="UniProtKB-ARBA"/>
</dbReference>
<dbReference type="PRINTS" id="PR00081">
    <property type="entry name" value="GDHRDH"/>
</dbReference>
<comment type="similarity">
    <text evidence="1">Belongs to the short-chain dehydrogenases/reductases (SDR) family.</text>
</comment>
<dbReference type="Pfam" id="PF13561">
    <property type="entry name" value="adh_short_C2"/>
    <property type="match status" value="1"/>
</dbReference>
<protein>
    <submittedName>
        <fullName evidence="4">SDR family oxidoreductase</fullName>
    </submittedName>
</protein>
<comment type="caution">
    <text evidence="4">The sequence shown here is derived from an EMBL/GenBank/DDBJ whole genome shotgun (WGS) entry which is preliminary data.</text>
</comment>
<dbReference type="EMBL" id="JAEHFV010000002">
    <property type="protein sequence ID" value="MBK0369319.1"/>
    <property type="molecule type" value="Genomic_DNA"/>
</dbReference>
<gene>
    <name evidence="4" type="ORF">I5M07_05650</name>
</gene>
<keyword evidence="3" id="KW-0560">Oxidoreductase</keyword>
<dbReference type="PROSITE" id="PS00061">
    <property type="entry name" value="ADH_SHORT"/>
    <property type="match status" value="1"/>
</dbReference>
<dbReference type="Proteomes" id="UP000609172">
    <property type="component" value="Unassembled WGS sequence"/>
</dbReference>
<keyword evidence="5" id="KW-1185">Reference proteome</keyword>
<dbReference type="InterPro" id="IPR020904">
    <property type="entry name" value="Sc_DH/Rdtase_CS"/>
</dbReference>
<dbReference type="InterPro" id="IPR002347">
    <property type="entry name" value="SDR_fam"/>
</dbReference>
<evidence type="ECO:0000256" key="2">
    <source>
        <dbReference type="ARBA" id="ARBA00022857"/>
    </source>
</evidence>
<dbReference type="SUPFAM" id="SSF51735">
    <property type="entry name" value="NAD(P)-binding Rossmann-fold domains"/>
    <property type="match status" value="1"/>
</dbReference>
<accession>A0A934PM17</accession>